<organism evidence="3 4">
    <name type="scientific">Euplotes crassus</name>
    <dbReference type="NCBI Taxonomy" id="5936"/>
    <lineage>
        <taxon>Eukaryota</taxon>
        <taxon>Sar</taxon>
        <taxon>Alveolata</taxon>
        <taxon>Ciliophora</taxon>
        <taxon>Intramacronucleata</taxon>
        <taxon>Spirotrichea</taxon>
        <taxon>Hypotrichia</taxon>
        <taxon>Euplotida</taxon>
        <taxon>Euplotidae</taxon>
        <taxon>Moneuplotes</taxon>
    </lineage>
</organism>
<sequence length="683" mass="78689">MIKNSKFNNKFLKKPTIEKKVYNNTNHAEGVLQRNKLLNLEISRALNQYRSQRYLDRIKEAKEKKDKKMPEIRVQKVVKDDDSFSDITNVGGGKSNQDMKSVKILTEARKYVPDIDQDIFYWREIKSHQLMPEVREQFTLIQAGQLIYIFGGLSHDCLGDFLTCDTLKWKWERMETYDEEIFIEPRLAHTCTEFDEYLLFYGGLKKFRGGFKVADVYQGFFMYHTVTGKWTKPAKANNSMLPLRRNHTSFVLADLFIAYGGYDESGKLQDGLVALSLEDFEWKGMVETTDQRVKLPVIFQRRKRNIKENKNSLKYQIEHLKESSLVLDGSPGPITFHAACLVVHTISIAGSKRFSLYDRDQNRLPHPSIIQYEGLYVFGGKDSCGNVRGNLHVLVMGKAPCNWLNLQKYIDKYGPSPSPRYGHTMHYSPELDKLVLFGGRNDTFGNASKCVLNDIWILSLNIYTWIQVKCHGDIPEQRYNFSSALSGTQLIIFGGLNGKTYNSAAVYICEMDNIKALKHVVTKSKKKAFLEQFHRKKTNEDCKINKESNILDLINSKRVKLSKIQTLEKRLQEGMQKNLMSDYQKKNLQDQIKTEIINEKCKMVENTETLSELSRTIDEMDQQNIGMGSYNHGLPSRMLTGQTDKSLHDFEGHISKIESNIDDEKITISADEDKKLVLDSSQL</sequence>
<evidence type="ECO:0008006" key="5">
    <source>
        <dbReference type="Google" id="ProtNLM"/>
    </source>
</evidence>
<dbReference type="PANTHER" id="PTHR46093">
    <property type="entry name" value="ACYL-COA-BINDING DOMAIN-CONTAINING PROTEIN 5"/>
    <property type="match status" value="1"/>
</dbReference>
<evidence type="ECO:0000313" key="4">
    <source>
        <dbReference type="Proteomes" id="UP001295684"/>
    </source>
</evidence>
<dbReference type="AlphaFoldDB" id="A0AAD1Y682"/>
<dbReference type="Pfam" id="PF24681">
    <property type="entry name" value="Kelch_KLHDC2_KLHL20_DRC7"/>
    <property type="match status" value="1"/>
</dbReference>
<dbReference type="PANTHER" id="PTHR46093:SF18">
    <property type="entry name" value="FIBRONECTIN TYPE-III DOMAIN-CONTAINING PROTEIN"/>
    <property type="match status" value="1"/>
</dbReference>
<keyword evidence="1" id="KW-0880">Kelch repeat</keyword>
<protein>
    <recommendedName>
        <fullName evidence="5">Kelch motif family protein</fullName>
    </recommendedName>
</protein>
<dbReference type="InterPro" id="IPR015915">
    <property type="entry name" value="Kelch-typ_b-propeller"/>
</dbReference>
<gene>
    <name evidence="3" type="ORF">ECRASSUSDP1_LOCUS26647</name>
</gene>
<accession>A0AAD1Y682</accession>
<proteinExistence type="predicted"/>
<evidence type="ECO:0000256" key="2">
    <source>
        <dbReference type="ARBA" id="ARBA00022737"/>
    </source>
</evidence>
<dbReference type="EMBL" id="CAMPGE010027479">
    <property type="protein sequence ID" value="CAI2385105.1"/>
    <property type="molecule type" value="Genomic_DNA"/>
</dbReference>
<keyword evidence="4" id="KW-1185">Reference proteome</keyword>
<keyword evidence="2" id="KW-0677">Repeat</keyword>
<reference evidence="3" key="1">
    <citation type="submission" date="2023-07" db="EMBL/GenBank/DDBJ databases">
        <authorList>
            <consortium name="AG Swart"/>
            <person name="Singh M."/>
            <person name="Singh A."/>
            <person name="Seah K."/>
            <person name="Emmerich C."/>
        </authorList>
    </citation>
    <scope>NUCLEOTIDE SEQUENCE</scope>
    <source>
        <strain evidence="3">DP1</strain>
    </source>
</reference>
<comment type="caution">
    <text evidence="3">The sequence shown here is derived from an EMBL/GenBank/DDBJ whole genome shotgun (WGS) entry which is preliminary data.</text>
</comment>
<dbReference type="Gene3D" id="2.120.10.80">
    <property type="entry name" value="Kelch-type beta propeller"/>
    <property type="match status" value="2"/>
</dbReference>
<dbReference type="SUPFAM" id="SSF117281">
    <property type="entry name" value="Kelch motif"/>
    <property type="match status" value="1"/>
</dbReference>
<name>A0AAD1Y682_EUPCR</name>
<evidence type="ECO:0000256" key="1">
    <source>
        <dbReference type="ARBA" id="ARBA00022441"/>
    </source>
</evidence>
<evidence type="ECO:0000313" key="3">
    <source>
        <dbReference type="EMBL" id="CAI2385105.1"/>
    </source>
</evidence>
<dbReference type="Proteomes" id="UP001295684">
    <property type="component" value="Unassembled WGS sequence"/>
</dbReference>